<evidence type="ECO:0000313" key="2">
    <source>
        <dbReference type="Proteomes" id="UP000229362"/>
    </source>
</evidence>
<dbReference type="AlphaFoldDB" id="A0A2M6VZZ2"/>
<reference evidence="2" key="1">
    <citation type="submission" date="2017-09" db="EMBL/GenBank/DDBJ databases">
        <title>Depth-based differentiation of microbial function through sediment-hosted aquifers and enrichment of novel symbionts in the deep terrestrial subsurface.</title>
        <authorList>
            <person name="Probst A.J."/>
            <person name="Ladd B."/>
            <person name="Jarett J.K."/>
            <person name="Geller-Mcgrath D.E."/>
            <person name="Sieber C.M.K."/>
            <person name="Emerson J.B."/>
            <person name="Anantharaman K."/>
            <person name="Thomas B.C."/>
            <person name="Malmstrom R."/>
            <person name="Stieglmeier M."/>
            <person name="Klingl A."/>
            <person name="Woyke T."/>
            <person name="Ryan C.M."/>
            <person name="Banfield J.F."/>
        </authorList>
    </citation>
    <scope>NUCLEOTIDE SEQUENCE [LARGE SCALE GENOMIC DNA]</scope>
</reference>
<name>A0A2M6VZZ2_9BACT</name>
<organism evidence="1 2">
    <name type="scientific">Candidatus Magasanikbacteria bacterium CG10_big_fil_rev_8_21_14_0_10_43_6</name>
    <dbReference type="NCBI Taxonomy" id="1974650"/>
    <lineage>
        <taxon>Bacteria</taxon>
        <taxon>Candidatus Magasanikiibacteriota</taxon>
    </lineage>
</organism>
<protein>
    <submittedName>
        <fullName evidence="1">Uncharacterized protein</fullName>
    </submittedName>
</protein>
<dbReference type="EMBL" id="PFBZ01000210">
    <property type="protein sequence ID" value="PIT86121.1"/>
    <property type="molecule type" value="Genomic_DNA"/>
</dbReference>
<gene>
    <name evidence="1" type="ORF">COU33_04910</name>
</gene>
<feature type="non-terminal residue" evidence="1">
    <location>
        <position position="1"/>
    </location>
</feature>
<evidence type="ECO:0000313" key="1">
    <source>
        <dbReference type="EMBL" id="PIT86121.1"/>
    </source>
</evidence>
<comment type="caution">
    <text evidence="1">The sequence shown here is derived from an EMBL/GenBank/DDBJ whole genome shotgun (WGS) entry which is preliminary data.</text>
</comment>
<accession>A0A2M6VZZ2</accession>
<proteinExistence type="predicted"/>
<sequence length="260" mass="28883">NIVDYAKNSYDLVPLQIRRRITRAIKYFNTGRDPGKFCQVHDEANSWGLTLVRRFPTLKLSTPLSEKARELGITVLPIDVDCPVHADTEVRDAYMSNKINDAMATTCSQAIVFTGAMHYFTRKHTDHPGKVFQGLRELLASNGITTVKAIFPILSSKKDLWRCIQLGKAPGYYRSPIDEDECDQVSYVSEKSVLPTTMGELLTWGENFNTFFTVVPTAAAETVAVDPADEENTTQATAALVAANLHLEKAGDTTNHELTK</sequence>
<dbReference type="Proteomes" id="UP000229362">
    <property type="component" value="Unassembled WGS sequence"/>
</dbReference>